<keyword evidence="2" id="KW-1185">Reference proteome</keyword>
<accession>A0ACB8EW13</accession>
<sequence length="275" mass="30680">MKIKIVGPPSSSCSVHSRKTNAFPSVVQVCFHSVQATEVKGMSFLLYLLVRNKERWERGCPGKSHCGFLDWAGCVCFPRVNQKGHPVEREGRSLDFQPASIAVRPQIRMPKLPTSFLSRVLSLCAPCWVRILNPDSFPKIPEGVYVGSARCRRKWGGEGRQGPLKEKEQMHALCCRHSYERDGGGGRDSADSAFDKTLIPFFRTSSSPPPAAESAPAAVKFTFQHCPHFVWALPCHLPPKSIAICHFLPSCLLRIIKGSFRTCRIMHFQTAFNAL</sequence>
<reference evidence="1" key="1">
    <citation type="submission" date="2021-08" db="EMBL/GenBank/DDBJ databases">
        <title>The first chromosome-level gecko genome reveals the dynamic sex chromosomes of Neotropical dwarf geckos (Sphaerodactylidae: Sphaerodactylus).</title>
        <authorList>
            <person name="Pinto B.J."/>
            <person name="Keating S.E."/>
            <person name="Gamble T."/>
        </authorList>
    </citation>
    <scope>NUCLEOTIDE SEQUENCE</scope>
    <source>
        <strain evidence="1">TG3544</strain>
    </source>
</reference>
<dbReference type="Proteomes" id="UP000827872">
    <property type="component" value="Linkage Group LG15"/>
</dbReference>
<organism evidence="1 2">
    <name type="scientific">Sphaerodactylus townsendi</name>
    <dbReference type="NCBI Taxonomy" id="933632"/>
    <lineage>
        <taxon>Eukaryota</taxon>
        <taxon>Metazoa</taxon>
        <taxon>Chordata</taxon>
        <taxon>Craniata</taxon>
        <taxon>Vertebrata</taxon>
        <taxon>Euteleostomi</taxon>
        <taxon>Lepidosauria</taxon>
        <taxon>Squamata</taxon>
        <taxon>Bifurcata</taxon>
        <taxon>Gekkota</taxon>
        <taxon>Sphaerodactylidae</taxon>
        <taxon>Sphaerodactylus</taxon>
    </lineage>
</organism>
<comment type="caution">
    <text evidence="1">The sequence shown here is derived from an EMBL/GenBank/DDBJ whole genome shotgun (WGS) entry which is preliminary data.</text>
</comment>
<evidence type="ECO:0000313" key="2">
    <source>
        <dbReference type="Proteomes" id="UP000827872"/>
    </source>
</evidence>
<dbReference type="EMBL" id="CM037628">
    <property type="protein sequence ID" value="KAH7996883.1"/>
    <property type="molecule type" value="Genomic_DNA"/>
</dbReference>
<gene>
    <name evidence="1" type="ORF">K3G42_011773</name>
</gene>
<protein>
    <submittedName>
        <fullName evidence="1">Uncharacterized protein</fullName>
    </submittedName>
</protein>
<evidence type="ECO:0000313" key="1">
    <source>
        <dbReference type="EMBL" id="KAH7996883.1"/>
    </source>
</evidence>
<name>A0ACB8EW13_9SAUR</name>
<proteinExistence type="predicted"/>